<evidence type="ECO:0000313" key="1">
    <source>
        <dbReference type="EMBL" id="CAK7325960.1"/>
    </source>
</evidence>
<gene>
    <name evidence="1" type="ORF">DCAF_LOCUS3654</name>
</gene>
<evidence type="ECO:0000313" key="2">
    <source>
        <dbReference type="Proteomes" id="UP001314170"/>
    </source>
</evidence>
<protein>
    <submittedName>
        <fullName evidence="1">Uncharacterized protein</fullName>
    </submittedName>
</protein>
<organism evidence="1 2">
    <name type="scientific">Dovyalis caffra</name>
    <dbReference type="NCBI Taxonomy" id="77055"/>
    <lineage>
        <taxon>Eukaryota</taxon>
        <taxon>Viridiplantae</taxon>
        <taxon>Streptophyta</taxon>
        <taxon>Embryophyta</taxon>
        <taxon>Tracheophyta</taxon>
        <taxon>Spermatophyta</taxon>
        <taxon>Magnoliopsida</taxon>
        <taxon>eudicotyledons</taxon>
        <taxon>Gunneridae</taxon>
        <taxon>Pentapetalae</taxon>
        <taxon>rosids</taxon>
        <taxon>fabids</taxon>
        <taxon>Malpighiales</taxon>
        <taxon>Salicaceae</taxon>
        <taxon>Flacourtieae</taxon>
        <taxon>Dovyalis</taxon>
    </lineage>
</organism>
<reference evidence="1 2" key="1">
    <citation type="submission" date="2024-01" db="EMBL/GenBank/DDBJ databases">
        <authorList>
            <person name="Waweru B."/>
        </authorList>
    </citation>
    <scope>NUCLEOTIDE SEQUENCE [LARGE SCALE GENOMIC DNA]</scope>
</reference>
<proteinExistence type="predicted"/>
<sequence>MAHQSDKKISNNTSESYLVDNNSHCSNHHVKVIGLEGRGRNNITLEVCEEFKFRFRRVESDFEFEKGSDTDLWRRERKINAYFDELKIVGDRIS</sequence>
<keyword evidence="2" id="KW-1185">Reference proteome</keyword>
<comment type="caution">
    <text evidence="1">The sequence shown here is derived from an EMBL/GenBank/DDBJ whole genome shotgun (WGS) entry which is preliminary data.</text>
</comment>
<dbReference type="AlphaFoldDB" id="A0AAV1R098"/>
<accession>A0AAV1R098</accession>
<dbReference type="EMBL" id="CAWUPB010000850">
    <property type="protein sequence ID" value="CAK7325960.1"/>
    <property type="molecule type" value="Genomic_DNA"/>
</dbReference>
<name>A0AAV1R098_9ROSI</name>
<dbReference type="Proteomes" id="UP001314170">
    <property type="component" value="Unassembled WGS sequence"/>
</dbReference>